<gene>
    <name evidence="2" type="ordered locus">Plabr_4684</name>
</gene>
<proteinExistence type="predicted"/>
<evidence type="ECO:0000313" key="3">
    <source>
        <dbReference type="Proteomes" id="UP000006860"/>
    </source>
</evidence>
<protein>
    <submittedName>
        <fullName evidence="2">Uncharacterized protein</fullName>
    </submittedName>
</protein>
<keyword evidence="1" id="KW-0472">Membrane</keyword>
<dbReference type="EMBL" id="CP002546">
    <property type="protein sequence ID" value="ADY62255.1"/>
    <property type="molecule type" value="Genomic_DNA"/>
</dbReference>
<keyword evidence="1" id="KW-1133">Transmembrane helix</keyword>
<reference evidence="3" key="1">
    <citation type="submission" date="2011-02" db="EMBL/GenBank/DDBJ databases">
        <title>The complete genome of Planctomyces brasiliensis DSM 5305.</title>
        <authorList>
            <person name="Lucas S."/>
            <person name="Copeland A."/>
            <person name="Lapidus A."/>
            <person name="Bruce D."/>
            <person name="Goodwin L."/>
            <person name="Pitluck S."/>
            <person name="Kyrpides N."/>
            <person name="Mavromatis K."/>
            <person name="Pagani I."/>
            <person name="Ivanova N."/>
            <person name="Ovchinnikova G."/>
            <person name="Lu M."/>
            <person name="Detter J.C."/>
            <person name="Han C."/>
            <person name="Land M."/>
            <person name="Hauser L."/>
            <person name="Markowitz V."/>
            <person name="Cheng J.-F."/>
            <person name="Hugenholtz P."/>
            <person name="Woyke T."/>
            <person name="Wu D."/>
            <person name="Tindall B."/>
            <person name="Pomrenke H.G."/>
            <person name="Brambilla E."/>
            <person name="Klenk H.-P."/>
            <person name="Eisen J.A."/>
        </authorList>
    </citation>
    <scope>NUCLEOTIDE SEQUENCE [LARGE SCALE GENOMIC DNA]</scope>
    <source>
        <strain evidence="3">ATCC 49424 / DSM 5305 / JCM 21570 / NBRC 103401 / IFAM 1448</strain>
    </source>
</reference>
<name>F0SPE7_RUBBR</name>
<feature type="transmembrane region" description="Helical" evidence="1">
    <location>
        <begin position="1020"/>
        <end position="1040"/>
    </location>
</feature>
<keyword evidence="3" id="KW-1185">Reference proteome</keyword>
<sequence length="2079" mass="231618">MRFLFQFLLFLMPRRMSGLCMDRLSVFVRSSPWRSRLAVAVGFTLLMAMNSRLWQSVDAQPSPNVRKVYVPDDSPADWPKGDWRPLATQKYLQWLRRETQTEETNTVSRFQQVEYACEYRDGQLVDGRLKASQPYLPSGRNWVSLGRTNLCLTNLTDEAEKQAWGTARDERLYMHRSLLADGLTADWSLPGTSATDGERFTLQLLPAQQSRLTIRLPDHLSLQVIEPANAPYFQRSTDDGFQECTIEGVEKSTLTFAVTAVTESESQQTSIARAFHQLQMSPAEMTFVSDLKFESVARPGRRVEIVLPDGLEVETVQWQQELLTSWNLEEPDGNEQTRLQVLLPESAVSGTLRFRGAITSAKPTQLLTTFPKLLNALTLSMQVNLLVRSPYLVDELQATDLEQIDVRLVNGVRDVWSYRATGNQPELRVRVAQPDPQVSIDQLLLVEADKQSLVHQVMLWKAQQEGVFHARFRIAPGYDVRDVALPGQVSDAGISWNVLRQERGNILLVHLANQLIPGQPLPVHVTLGNTFSNERSNRLTLPPLQLVSGKVERTYLVDQGVTVLRTVPERAELAAMWGAEAERWAVLTEPRLAGSPLEWKPSWHVLNITDLERVIVRPLPSELAEDVTATPREQTVKLNTSLLLDGEDVLIRHRLQIPPAVRRNDELVRLQVPADQATWNWYQATDEGSGRQAESQMDSRASDQLVHTADGNYEYRFYNGSGAGDSSEALIWETFYRPENASAFTLTLPRLDTEWQSICEVEWQTGAFFVHSIGEQPVEMQLDGDLSRLIYPADRAGQLTVRRAGDATSDSAEKNPWQMQVAAFLAPDGSFPSRVAVALTPPIDQSVLALPPLKFTSPVTVAQVQINGRTIALHQTGREIVLPAIEEPLHDLAFSYSTPVSDRVVLPQLPLPIQNTGLILATSSAGRPMTEARVSFWNEIPRASLEGDLPPAALIDPTVEESTDANDPNRRLRLARSQTLRAAWSLLPSVDADQPVTVYETTLKDPFSGDLPIMLTEEKVAWGFVAAVFAVSIVACGFLLSLGVIPGFVWLPLAMISLVVAWCVTSTQILTLLYPITLALLITATEAAGWGRSLSRLQELDSRQEEQRAPALRRLLFRGGLGTLLIGLIASQQGSVEAQLGMFTAVDKPASNYEILIPVPSEQLAVDFAGLLPDEYPDVIYATPALANRVGEGAAPLPQLDEILFRTSRYDVSELSGGRLAIRCEFTVLDPAEQAERPRMLLPLSNLSTLTDLKAEVNGETVNLTPLPDETGLEIPLPVTQPVENAEVTAEVDQVGENEAAELLVDPAAVEPRYREFRIVINAIARSTTSEKSVSSRLSIPPSVQNWINWSFGSNTPVDLQLGGSADGIPLVNEQTRAGTLELGLLKSLNFKVDTETQPQEASADYQQLQTDVLCDVGLRHVELKMNLYVKFAEAGRRTMDWAIPEGMYVRGIHAPDVTDSRMSDSADGKTRLHLKFTDVPAGETSTVLLSLMRPIDPSEESITVPLPQHIARKPVDLVWQIALQAKEGGQLTAVEFPEAASTRISQQTFVTNWPDMETILADVQCFRVKSPTRLKVLWDKTISEYSVNATHQLELREGYPATLKSRYRGTSRGRPFWLIDWLQADGWTLTDVKATVDGREVPTRSISAPQQQLAFSDDVTSTFEITAVWDSVDADVSAPFQFNPPRISGAAPYRESITQQIDDGRRYVLRIDEEGTRQVEVSTSPTIAGELSLQGNNAFDLPPVILERQMGPTRPSIPVVEQPADLISPVLPPVRQFSEEPDSATQNDTPEMRSETESLVQADHTLWLEEDVIHGESLFLCDLRQLARQPELTIEIPGGWNDVTVRSSAGLRTTSTGETIQVQLARPLDSLRFQSQYVLLNWTRPVPFSWTGNLRVELPMIGGANPVRCRSLRFDQRNTNPSEALLSWQQYLRTLGRLGRTVDTQSTPAVVASPFTLEDEALQSWPAEYREYYRMLPETLQRRIYRGSLRLRMKAQTRSAPEYFTHVFQADIISTDNQAVVLPQPGWQPQLWLVLIGAPWMLLVGSRQEAGTNTRVQTIASRLACLMLAGLMIWRLLA</sequence>
<evidence type="ECO:0000256" key="1">
    <source>
        <dbReference type="SAM" id="Phobius"/>
    </source>
</evidence>
<accession>F0SPE7</accession>
<feature type="transmembrane region" description="Helical" evidence="1">
    <location>
        <begin position="1047"/>
        <end position="1067"/>
    </location>
</feature>
<keyword evidence="1" id="KW-0812">Transmembrane</keyword>
<organism evidence="2 3">
    <name type="scientific">Rubinisphaera brasiliensis (strain ATCC 49424 / DSM 5305 / JCM 21570 / IAM 15109 / NBRC 103401 / IFAM 1448)</name>
    <name type="common">Planctomyces brasiliensis</name>
    <dbReference type="NCBI Taxonomy" id="756272"/>
    <lineage>
        <taxon>Bacteria</taxon>
        <taxon>Pseudomonadati</taxon>
        <taxon>Planctomycetota</taxon>
        <taxon>Planctomycetia</taxon>
        <taxon>Planctomycetales</taxon>
        <taxon>Planctomycetaceae</taxon>
        <taxon>Rubinisphaera</taxon>
    </lineage>
</organism>
<dbReference type="HOGENOM" id="CLU_232695_0_0_0"/>
<dbReference type="KEGG" id="pbs:Plabr_4684"/>
<dbReference type="Proteomes" id="UP000006860">
    <property type="component" value="Chromosome"/>
</dbReference>
<evidence type="ECO:0000313" key="2">
    <source>
        <dbReference type="EMBL" id="ADY62255.1"/>
    </source>
</evidence>